<dbReference type="InterPro" id="IPR008030">
    <property type="entry name" value="NmrA-like"/>
</dbReference>
<keyword evidence="3" id="KW-1185">Reference proteome</keyword>
<protein>
    <recommendedName>
        <fullName evidence="1">NmrA-like domain-containing protein</fullName>
    </recommendedName>
</protein>
<dbReference type="AlphaFoldDB" id="A0A511YJF0"/>
<dbReference type="Gene3D" id="3.40.50.720">
    <property type="entry name" value="NAD(P)-binding Rossmann-like Domain"/>
    <property type="match status" value="2"/>
</dbReference>
<dbReference type="PANTHER" id="PTHR43162">
    <property type="match status" value="1"/>
</dbReference>
<sequence length="326" mass="35845">MKIVVTGSLGNISKPLAVQLIKQGHQVTVISSSAARKSEIEQLGARAAIGEIEDAVFLTETFEGHDAAYCMIPPFNFFGNQNLNYQQQAFNISTNYVQAIQKAGIKKVIHLSSVGADKPTGTGVLVFHHIAEHVFKQLPPDVAVTHLRPGSFDYNLYAFTDMVKGKGFLEGIIGKLLYFRYYGLKGLLKGYSGIILSNYGGADKIAWVSPIDIASAIAEEINTQQEGKKARYVASDELTCQEIASVLGNAIGKPYLKWVLISDGQMKDAFLKIGASDHIAEEFTEMNSAMHHGSLFQDYFKNRPAVLGRVKINDFAKDFAIKYNEQ</sequence>
<dbReference type="EMBL" id="BJYJ01000003">
    <property type="protein sequence ID" value="GEN75266.1"/>
    <property type="molecule type" value="Genomic_DNA"/>
</dbReference>
<dbReference type="RefSeq" id="WP_146940154.1">
    <property type="nucleotide sequence ID" value="NZ_BJYJ01000003.1"/>
</dbReference>
<accession>A0A511YJF0</accession>
<evidence type="ECO:0000313" key="3">
    <source>
        <dbReference type="Proteomes" id="UP000321863"/>
    </source>
</evidence>
<dbReference type="SUPFAM" id="SSF51735">
    <property type="entry name" value="NAD(P)-binding Rossmann-fold domains"/>
    <property type="match status" value="1"/>
</dbReference>
<dbReference type="Proteomes" id="UP000321863">
    <property type="component" value="Unassembled WGS sequence"/>
</dbReference>
<comment type="caution">
    <text evidence="2">The sequence shown here is derived from an EMBL/GenBank/DDBJ whole genome shotgun (WGS) entry which is preliminary data.</text>
</comment>
<organism evidence="2 3">
    <name type="scientific">Chryseobacterium hagamense</name>
    <dbReference type="NCBI Taxonomy" id="395935"/>
    <lineage>
        <taxon>Bacteria</taxon>
        <taxon>Pseudomonadati</taxon>
        <taxon>Bacteroidota</taxon>
        <taxon>Flavobacteriia</taxon>
        <taxon>Flavobacteriales</taxon>
        <taxon>Weeksellaceae</taxon>
        <taxon>Chryseobacterium group</taxon>
        <taxon>Chryseobacterium</taxon>
    </lineage>
</organism>
<name>A0A511YJF0_9FLAO</name>
<reference evidence="2 3" key="1">
    <citation type="submission" date="2019-07" db="EMBL/GenBank/DDBJ databases">
        <title>Whole genome shotgun sequence of Chryseobacterium hagamense NBRC 105253.</title>
        <authorList>
            <person name="Hosoyama A."/>
            <person name="Uohara A."/>
            <person name="Ohji S."/>
            <person name="Ichikawa N."/>
        </authorList>
    </citation>
    <scope>NUCLEOTIDE SEQUENCE [LARGE SCALE GENOMIC DNA]</scope>
    <source>
        <strain evidence="2 3">NBRC 105253</strain>
    </source>
</reference>
<evidence type="ECO:0000259" key="1">
    <source>
        <dbReference type="Pfam" id="PF05368"/>
    </source>
</evidence>
<dbReference type="OrthoDB" id="2149806at2"/>
<proteinExistence type="predicted"/>
<feature type="domain" description="NmrA-like" evidence="1">
    <location>
        <begin position="2"/>
        <end position="289"/>
    </location>
</feature>
<gene>
    <name evidence="2" type="ORF">CHA01nite_10060</name>
</gene>
<dbReference type="Pfam" id="PF05368">
    <property type="entry name" value="NmrA"/>
    <property type="match status" value="1"/>
</dbReference>
<dbReference type="InterPro" id="IPR036291">
    <property type="entry name" value="NAD(P)-bd_dom_sf"/>
</dbReference>
<dbReference type="PANTHER" id="PTHR43162:SF1">
    <property type="entry name" value="PRESTALK A DIFFERENTIATION PROTEIN A"/>
    <property type="match status" value="1"/>
</dbReference>
<dbReference type="Gene3D" id="3.90.25.10">
    <property type="entry name" value="UDP-galactose 4-epimerase, domain 1"/>
    <property type="match status" value="1"/>
</dbReference>
<evidence type="ECO:0000313" key="2">
    <source>
        <dbReference type="EMBL" id="GEN75266.1"/>
    </source>
</evidence>
<dbReference type="InterPro" id="IPR051604">
    <property type="entry name" value="Ergot_Alk_Oxidoreductase"/>
</dbReference>